<organism evidence="2 3">
    <name type="scientific">Mauremys mutica</name>
    <name type="common">yellowpond turtle</name>
    <dbReference type="NCBI Taxonomy" id="74926"/>
    <lineage>
        <taxon>Eukaryota</taxon>
        <taxon>Metazoa</taxon>
        <taxon>Chordata</taxon>
        <taxon>Craniata</taxon>
        <taxon>Vertebrata</taxon>
        <taxon>Euteleostomi</taxon>
        <taxon>Archelosauria</taxon>
        <taxon>Testudinata</taxon>
        <taxon>Testudines</taxon>
        <taxon>Cryptodira</taxon>
        <taxon>Durocryptodira</taxon>
        <taxon>Testudinoidea</taxon>
        <taxon>Geoemydidae</taxon>
        <taxon>Geoemydinae</taxon>
        <taxon>Mauremys</taxon>
    </lineage>
</organism>
<name>A0A9D3XM97_9SAUR</name>
<dbReference type="Proteomes" id="UP000827986">
    <property type="component" value="Unassembled WGS sequence"/>
</dbReference>
<accession>A0A9D3XM97</accession>
<dbReference type="EMBL" id="JAHDVG010000467">
    <property type="protein sequence ID" value="KAH1182061.1"/>
    <property type="molecule type" value="Genomic_DNA"/>
</dbReference>
<evidence type="ECO:0000256" key="1">
    <source>
        <dbReference type="SAM" id="MobiDB-lite"/>
    </source>
</evidence>
<proteinExistence type="predicted"/>
<evidence type="ECO:0000313" key="3">
    <source>
        <dbReference type="Proteomes" id="UP000827986"/>
    </source>
</evidence>
<gene>
    <name evidence="2" type="ORF">KIL84_009815</name>
</gene>
<protein>
    <submittedName>
        <fullName evidence="2">Uncharacterized protein</fullName>
    </submittedName>
</protein>
<reference evidence="2" key="1">
    <citation type="submission" date="2021-09" db="EMBL/GenBank/DDBJ databases">
        <title>The genome of Mauremys mutica provides insights into the evolution of semi-aquatic lifestyle.</title>
        <authorList>
            <person name="Gong S."/>
            <person name="Gao Y."/>
        </authorList>
    </citation>
    <scope>NUCLEOTIDE SEQUENCE</scope>
    <source>
        <strain evidence="2">MM-2020</strain>
        <tissue evidence="2">Muscle</tissue>
    </source>
</reference>
<evidence type="ECO:0000313" key="2">
    <source>
        <dbReference type="EMBL" id="KAH1182061.1"/>
    </source>
</evidence>
<keyword evidence="3" id="KW-1185">Reference proteome</keyword>
<feature type="region of interest" description="Disordered" evidence="1">
    <location>
        <begin position="1"/>
        <end position="26"/>
    </location>
</feature>
<comment type="caution">
    <text evidence="2">The sequence shown here is derived from an EMBL/GenBank/DDBJ whole genome shotgun (WGS) entry which is preliminary data.</text>
</comment>
<sequence>MPSINSFSNNTGRETPIETNQKGNISTGTLCKWQEKPLAKARQPPSKYLQRDHLFGHIPMAGKGDRTAAATIASLSREKRQLPGNLVMVTNRFSLFLNGASIGVVLINLLSNNPSVPK</sequence>
<dbReference type="AlphaFoldDB" id="A0A9D3XM97"/>